<sequence>MGEQLKMKGSAAQRPSVSSSNSADAQYWHGKT</sequence>
<name>A0A183DEL7_9BILA</name>
<reference evidence="4" key="1">
    <citation type="submission" date="2016-06" db="UniProtKB">
        <authorList>
            <consortium name="WormBaseParasite"/>
        </authorList>
    </citation>
    <scope>IDENTIFICATION</scope>
</reference>
<gene>
    <name evidence="2" type="ORF">GPUH_LOCUS7157</name>
</gene>
<evidence type="ECO:0000313" key="4">
    <source>
        <dbReference type="WBParaSite" id="GPUH_0000716701-mRNA-1"/>
    </source>
</evidence>
<accession>A0A183DEL7</accession>
<dbReference type="EMBL" id="UYRT01018053">
    <property type="protein sequence ID" value="VDK57421.1"/>
    <property type="molecule type" value="Genomic_DNA"/>
</dbReference>
<dbReference type="Proteomes" id="UP000271098">
    <property type="component" value="Unassembled WGS sequence"/>
</dbReference>
<organism evidence="4">
    <name type="scientific">Gongylonema pulchrum</name>
    <dbReference type="NCBI Taxonomy" id="637853"/>
    <lineage>
        <taxon>Eukaryota</taxon>
        <taxon>Metazoa</taxon>
        <taxon>Ecdysozoa</taxon>
        <taxon>Nematoda</taxon>
        <taxon>Chromadorea</taxon>
        <taxon>Rhabditida</taxon>
        <taxon>Spirurina</taxon>
        <taxon>Spiruromorpha</taxon>
        <taxon>Spiruroidea</taxon>
        <taxon>Gongylonematidae</taxon>
        <taxon>Gongylonema</taxon>
    </lineage>
</organism>
<evidence type="ECO:0000313" key="3">
    <source>
        <dbReference type="Proteomes" id="UP000271098"/>
    </source>
</evidence>
<evidence type="ECO:0000256" key="1">
    <source>
        <dbReference type="SAM" id="MobiDB-lite"/>
    </source>
</evidence>
<proteinExistence type="predicted"/>
<protein>
    <submittedName>
        <fullName evidence="2 4">Uncharacterized protein</fullName>
    </submittedName>
</protein>
<dbReference type="WBParaSite" id="GPUH_0000716701-mRNA-1">
    <property type="protein sequence ID" value="GPUH_0000716701-mRNA-1"/>
    <property type="gene ID" value="GPUH_0000716701"/>
</dbReference>
<feature type="region of interest" description="Disordered" evidence="1">
    <location>
        <begin position="1"/>
        <end position="32"/>
    </location>
</feature>
<feature type="compositionally biased region" description="Polar residues" evidence="1">
    <location>
        <begin position="13"/>
        <end position="24"/>
    </location>
</feature>
<dbReference type="AlphaFoldDB" id="A0A183DEL7"/>
<reference evidence="2 3" key="2">
    <citation type="submission" date="2018-11" db="EMBL/GenBank/DDBJ databases">
        <authorList>
            <consortium name="Pathogen Informatics"/>
        </authorList>
    </citation>
    <scope>NUCLEOTIDE SEQUENCE [LARGE SCALE GENOMIC DNA]</scope>
</reference>
<evidence type="ECO:0000313" key="2">
    <source>
        <dbReference type="EMBL" id="VDK57421.1"/>
    </source>
</evidence>
<keyword evidence="3" id="KW-1185">Reference proteome</keyword>